<evidence type="ECO:0000313" key="2">
    <source>
        <dbReference type="EMBL" id="EGV96732.1"/>
    </source>
</evidence>
<accession>G3HTG0</accession>
<reference evidence="3" key="1">
    <citation type="journal article" date="2011" name="Nat. Biotechnol.">
        <title>The genomic sequence of the Chinese hamster ovary (CHO)-K1 cell line.</title>
        <authorList>
            <person name="Xu X."/>
            <person name="Nagarajan H."/>
            <person name="Lewis N.E."/>
            <person name="Pan S."/>
            <person name="Cai Z."/>
            <person name="Liu X."/>
            <person name="Chen W."/>
            <person name="Xie M."/>
            <person name="Wang W."/>
            <person name="Hammond S."/>
            <person name="Andersen M.R."/>
            <person name="Neff N."/>
            <person name="Passarelli B."/>
            <person name="Koh W."/>
            <person name="Fan H.C."/>
            <person name="Wang J."/>
            <person name="Gui Y."/>
            <person name="Lee K.H."/>
            <person name="Betenbaugh M.J."/>
            <person name="Quake S.R."/>
            <person name="Famili I."/>
            <person name="Palsson B.O."/>
            <person name="Wang J."/>
        </authorList>
    </citation>
    <scope>NUCLEOTIDE SEQUENCE [LARGE SCALE GENOMIC DNA]</scope>
    <source>
        <strain evidence="3">CHO K1 cell line</strain>
    </source>
</reference>
<sequence length="53" mass="5755">MPLIPVLGETEAGGSLSSRTAWAAQRNPVSKNQRPHKKGTYMVERNAHAGEQP</sequence>
<gene>
    <name evidence="2" type="ORF">I79_014185</name>
</gene>
<organism evidence="2 3">
    <name type="scientific">Cricetulus griseus</name>
    <name type="common">Chinese hamster</name>
    <name type="synonym">Cricetulus barabensis griseus</name>
    <dbReference type="NCBI Taxonomy" id="10029"/>
    <lineage>
        <taxon>Eukaryota</taxon>
        <taxon>Metazoa</taxon>
        <taxon>Chordata</taxon>
        <taxon>Craniata</taxon>
        <taxon>Vertebrata</taxon>
        <taxon>Euteleostomi</taxon>
        <taxon>Mammalia</taxon>
        <taxon>Eutheria</taxon>
        <taxon>Euarchontoglires</taxon>
        <taxon>Glires</taxon>
        <taxon>Rodentia</taxon>
        <taxon>Myomorpha</taxon>
        <taxon>Muroidea</taxon>
        <taxon>Cricetidae</taxon>
        <taxon>Cricetinae</taxon>
        <taxon>Cricetulus</taxon>
    </lineage>
</organism>
<name>G3HTG0_CRIGR</name>
<dbReference type="AlphaFoldDB" id="G3HTG0"/>
<dbReference type="EMBL" id="JH000697">
    <property type="protein sequence ID" value="EGV96732.1"/>
    <property type="molecule type" value="Genomic_DNA"/>
</dbReference>
<dbReference type="InParanoid" id="G3HTG0"/>
<proteinExistence type="predicted"/>
<evidence type="ECO:0000313" key="3">
    <source>
        <dbReference type="Proteomes" id="UP000001075"/>
    </source>
</evidence>
<feature type="region of interest" description="Disordered" evidence="1">
    <location>
        <begin position="1"/>
        <end position="53"/>
    </location>
</feature>
<dbReference type="Proteomes" id="UP000001075">
    <property type="component" value="Unassembled WGS sequence"/>
</dbReference>
<evidence type="ECO:0000256" key="1">
    <source>
        <dbReference type="SAM" id="MobiDB-lite"/>
    </source>
</evidence>
<protein>
    <submittedName>
        <fullName evidence="2">Uncharacterized protein</fullName>
    </submittedName>
</protein>